<reference evidence="1" key="1">
    <citation type="journal article" date="2025" name="Int. J. Syst. Evol. Microbiol.">
        <title>Inconstantimicrobium mannanitabidum sp. nov., a novel member of the family Clostridiaceae isolated from anoxic soil under the treatment of reductive soil disinfestation.</title>
        <authorList>
            <person name="Ueki A."/>
            <person name="Tonouchi A."/>
            <person name="Honma S."/>
            <person name="Kaku N."/>
            <person name="Ueki K."/>
        </authorList>
    </citation>
    <scope>NUCLEOTIDE SEQUENCE</scope>
    <source>
        <strain evidence="1">TW13</strain>
    </source>
</reference>
<dbReference type="EMBL" id="BROD01000001">
    <property type="protein sequence ID" value="GKX66057.1"/>
    <property type="molecule type" value="Genomic_DNA"/>
</dbReference>
<protein>
    <submittedName>
        <fullName evidence="1">Uncharacterized protein</fullName>
    </submittedName>
</protein>
<name>A0ACB5RAD5_9CLOT</name>
<accession>A0ACB5RAD5</accession>
<dbReference type="Proteomes" id="UP001058074">
    <property type="component" value="Unassembled WGS sequence"/>
</dbReference>
<keyword evidence="2" id="KW-1185">Reference proteome</keyword>
<proteinExistence type="predicted"/>
<evidence type="ECO:0000313" key="2">
    <source>
        <dbReference type="Proteomes" id="UP001058074"/>
    </source>
</evidence>
<comment type="caution">
    <text evidence="1">The sequence shown here is derived from an EMBL/GenBank/DDBJ whole genome shotgun (WGS) entry which is preliminary data.</text>
</comment>
<gene>
    <name evidence="1" type="ORF">rsdtw13_13150</name>
</gene>
<sequence length="466" mass="53201">MSKTKIILKTMLKLVGIILALTILAFICKIIVFSRDTVSNITVQNSMVQKPITLEKKLPNFENAVMASSNTNDKINNSSNVSLFYEGRKLNINTPTPLINLRYYLDLEDFLKTSSINFSKKENKYYIDNCIVDLNSKTFNLAGKTYNFRGQNFVKDTRTYICLNDIEHILNLRDYWDNVNKKIYLFKDKKNIHLDSTSIKTTGPVALIRFEDVASTSSTGNNEDLEKFKIMGDYLYENGIKFNITWVPRYKNPGAGIDNDLLTHSTMTNAQFINTLDHLIFRGATIGLHGYTHQHGNTTSTVGTELDSKNNTTPKEVQAIAENGLKVANTFNIPVAFFESPHYQATRTQQKILEKYFRILYEPVSGYWNLNPMKTSTTLYVPAPLGYVQDEHGEALAKKIRKNYSFMLTSVFIHPFKELKFIKLKPVDSTGYCDYSYENNTPVKNIVKALQDTKHVTISVDNLLKK</sequence>
<evidence type="ECO:0000313" key="1">
    <source>
        <dbReference type="EMBL" id="GKX66057.1"/>
    </source>
</evidence>
<organism evidence="1 2">
    <name type="scientific">Inconstantimicrobium mannanitabidum</name>
    <dbReference type="NCBI Taxonomy" id="1604901"/>
    <lineage>
        <taxon>Bacteria</taxon>
        <taxon>Bacillati</taxon>
        <taxon>Bacillota</taxon>
        <taxon>Clostridia</taxon>
        <taxon>Eubacteriales</taxon>
        <taxon>Clostridiaceae</taxon>
        <taxon>Inconstantimicrobium</taxon>
    </lineage>
</organism>